<dbReference type="InterPro" id="IPR014305">
    <property type="entry name" value="RNA_pol_sigma-G_actinobac"/>
</dbReference>
<keyword evidence="4" id="KW-0731">Sigma factor</keyword>
<dbReference type="NCBIfam" id="TIGR02960">
    <property type="entry name" value="SigX5"/>
    <property type="match status" value="1"/>
</dbReference>
<dbReference type="InterPro" id="IPR036388">
    <property type="entry name" value="WH-like_DNA-bd_sf"/>
</dbReference>
<comment type="similarity">
    <text evidence="1">Belongs to the sigma-70 factor family. ECF subfamily.</text>
</comment>
<dbReference type="Pfam" id="PF04542">
    <property type="entry name" value="Sigma70_r2"/>
    <property type="match status" value="1"/>
</dbReference>
<accession>A0ABQ2VFB0</accession>
<gene>
    <name evidence="10" type="primary">rpoE</name>
    <name evidence="10" type="ORF">GCM10010178_87460</name>
</gene>
<keyword evidence="5" id="KW-0804">Transcription</keyword>
<protein>
    <submittedName>
        <fullName evidence="10">RNA polymerase sigma factor</fullName>
    </submittedName>
</protein>
<evidence type="ECO:0000256" key="2">
    <source>
        <dbReference type="ARBA" id="ARBA00011344"/>
    </source>
</evidence>
<dbReference type="Proteomes" id="UP000649573">
    <property type="component" value="Unassembled WGS sequence"/>
</dbReference>
<evidence type="ECO:0000256" key="5">
    <source>
        <dbReference type="ARBA" id="ARBA00023163"/>
    </source>
</evidence>
<dbReference type="CDD" id="cd06171">
    <property type="entry name" value="Sigma70_r4"/>
    <property type="match status" value="1"/>
</dbReference>
<dbReference type="Gene3D" id="1.10.10.10">
    <property type="entry name" value="Winged helix-like DNA-binding domain superfamily/Winged helix DNA-binding domain"/>
    <property type="match status" value="1"/>
</dbReference>
<dbReference type="SUPFAM" id="SSF54427">
    <property type="entry name" value="NTF2-like"/>
    <property type="match status" value="1"/>
</dbReference>
<dbReference type="Pfam" id="PF08281">
    <property type="entry name" value="Sigma70_r4_2"/>
    <property type="match status" value="1"/>
</dbReference>
<keyword evidence="11" id="KW-1185">Reference proteome</keyword>
<dbReference type="PANTHER" id="PTHR43133">
    <property type="entry name" value="RNA POLYMERASE ECF-TYPE SIGMA FACTO"/>
    <property type="match status" value="1"/>
</dbReference>
<evidence type="ECO:0000313" key="10">
    <source>
        <dbReference type="EMBL" id="GGU83626.1"/>
    </source>
</evidence>
<feature type="region of interest" description="Disordered" evidence="6">
    <location>
        <begin position="1"/>
        <end position="32"/>
    </location>
</feature>
<proteinExistence type="inferred from homology"/>
<dbReference type="InterPro" id="IPR037401">
    <property type="entry name" value="SnoaL-like"/>
</dbReference>
<feature type="domain" description="SnoaL-like" evidence="9">
    <location>
        <begin position="235"/>
        <end position="330"/>
    </location>
</feature>
<organism evidence="10 11">
    <name type="scientific">Lentzea flava</name>
    <dbReference type="NCBI Taxonomy" id="103732"/>
    <lineage>
        <taxon>Bacteria</taxon>
        <taxon>Bacillati</taxon>
        <taxon>Actinomycetota</taxon>
        <taxon>Actinomycetes</taxon>
        <taxon>Pseudonocardiales</taxon>
        <taxon>Pseudonocardiaceae</taxon>
        <taxon>Lentzea</taxon>
    </lineage>
</organism>
<dbReference type="InterPro" id="IPR039425">
    <property type="entry name" value="RNA_pol_sigma-70-like"/>
</dbReference>
<reference evidence="11" key="1">
    <citation type="journal article" date="2019" name="Int. J. Syst. Evol. Microbiol.">
        <title>The Global Catalogue of Microorganisms (GCM) 10K type strain sequencing project: providing services to taxonomists for standard genome sequencing and annotation.</title>
        <authorList>
            <consortium name="The Broad Institute Genomics Platform"/>
            <consortium name="The Broad Institute Genome Sequencing Center for Infectious Disease"/>
            <person name="Wu L."/>
            <person name="Ma J."/>
        </authorList>
    </citation>
    <scope>NUCLEOTIDE SEQUENCE [LARGE SCALE GENOMIC DNA]</scope>
    <source>
        <strain evidence="11">JCM 3296</strain>
    </source>
</reference>
<evidence type="ECO:0000256" key="3">
    <source>
        <dbReference type="ARBA" id="ARBA00023015"/>
    </source>
</evidence>
<evidence type="ECO:0000256" key="1">
    <source>
        <dbReference type="ARBA" id="ARBA00010641"/>
    </source>
</evidence>
<dbReference type="Gene3D" id="3.10.450.50">
    <property type="match status" value="1"/>
</dbReference>
<evidence type="ECO:0000256" key="6">
    <source>
        <dbReference type="SAM" id="MobiDB-lite"/>
    </source>
</evidence>
<feature type="domain" description="RNA polymerase sigma factor 70 region 4 type 2" evidence="8">
    <location>
        <begin position="164"/>
        <end position="215"/>
    </location>
</feature>
<dbReference type="NCBIfam" id="TIGR02937">
    <property type="entry name" value="sigma70-ECF"/>
    <property type="match status" value="1"/>
</dbReference>
<evidence type="ECO:0000259" key="9">
    <source>
        <dbReference type="Pfam" id="PF12680"/>
    </source>
</evidence>
<sequence>MIMYFTSLPSPAPGAGARHWSERSPGSRRPGPKIVGPAVYGGHMSDLLDAARAGDHDAFGELVTPHLRALHLHCYRMLGSYADADEALQDTLLRAWQSFGTFAGRAPLLHWLYRISTTTCLKALHRRGRQPVLTGEVTHLQPYPDAALPDPAAVVEQHETVALAFITALQRLPATQRAVLILRDVLVWSSAEVADLLDTTVAGVNSALQRARATLQSDHVRRAAPLSDQEREVLDRFLHAWRRCDIPALAAVLREDAILNMPPEHAVFLGRQAIADFFATVPAGGKLDLVQLVETRANGHPALAAYLPTDDGVCRGYGIMVLTVADGQVATITGFPDPEIFRYFGLPGTPPQMPE</sequence>
<dbReference type="InterPro" id="IPR013325">
    <property type="entry name" value="RNA_pol_sigma_r2"/>
</dbReference>
<feature type="domain" description="RNA polymerase sigma-70 region 2" evidence="7">
    <location>
        <begin position="62"/>
        <end position="129"/>
    </location>
</feature>
<evidence type="ECO:0000259" key="8">
    <source>
        <dbReference type="Pfam" id="PF08281"/>
    </source>
</evidence>
<keyword evidence="3" id="KW-0805">Transcription regulation</keyword>
<dbReference type="InterPro" id="IPR014284">
    <property type="entry name" value="RNA_pol_sigma-70_dom"/>
</dbReference>
<name>A0ABQ2VFB0_9PSEU</name>
<dbReference type="NCBIfam" id="NF006089">
    <property type="entry name" value="PRK08241.1"/>
    <property type="match status" value="1"/>
</dbReference>
<evidence type="ECO:0000256" key="4">
    <source>
        <dbReference type="ARBA" id="ARBA00023082"/>
    </source>
</evidence>
<dbReference type="SUPFAM" id="SSF88946">
    <property type="entry name" value="Sigma2 domain of RNA polymerase sigma factors"/>
    <property type="match status" value="1"/>
</dbReference>
<dbReference type="InterPro" id="IPR013249">
    <property type="entry name" value="RNA_pol_sigma70_r4_t2"/>
</dbReference>
<evidence type="ECO:0000313" key="11">
    <source>
        <dbReference type="Proteomes" id="UP000649573"/>
    </source>
</evidence>
<comment type="caution">
    <text evidence="10">The sequence shown here is derived from an EMBL/GenBank/DDBJ whole genome shotgun (WGS) entry which is preliminary data.</text>
</comment>
<dbReference type="PANTHER" id="PTHR43133:SF65">
    <property type="entry name" value="ECF RNA POLYMERASE SIGMA FACTOR SIGG"/>
    <property type="match status" value="1"/>
</dbReference>
<dbReference type="InterPro" id="IPR013324">
    <property type="entry name" value="RNA_pol_sigma_r3/r4-like"/>
</dbReference>
<dbReference type="InterPro" id="IPR032710">
    <property type="entry name" value="NTF2-like_dom_sf"/>
</dbReference>
<dbReference type="EMBL" id="BMRE01000086">
    <property type="protein sequence ID" value="GGU83626.1"/>
    <property type="molecule type" value="Genomic_DNA"/>
</dbReference>
<evidence type="ECO:0000259" key="7">
    <source>
        <dbReference type="Pfam" id="PF04542"/>
    </source>
</evidence>
<comment type="subunit">
    <text evidence="2">Interacts transiently with the RNA polymerase catalytic core formed by RpoA, RpoB, RpoC and RpoZ (2 alpha, 1 beta, 1 beta' and 1 omega subunit) to form the RNA polymerase holoenzyme that can initiate transcription.</text>
</comment>
<dbReference type="Pfam" id="PF12680">
    <property type="entry name" value="SnoaL_2"/>
    <property type="match status" value="1"/>
</dbReference>
<dbReference type="Gene3D" id="1.10.1740.10">
    <property type="match status" value="1"/>
</dbReference>
<dbReference type="SUPFAM" id="SSF88659">
    <property type="entry name" value="Sigma3 and sigma4 domains of RNA polymerase sigma factors"/>
    <property type="match status" value="1"/>
</dbReference>
<dbReference type="InterPro" id="IPR007627">
    <property type="entry name" value="RNA_pol_sigma70_r2"/>
</dbReference>